<keyword evidence="3" id="KW-1185">Reference proteome</keyword>
<dbReference type="AlphaFoldDB" id="A0A392R2K4"/>
<evidence type="ECO:0000313" key="2">
    <source>
        <dbReference type="EMBL" id="MCI29775.1"/>
    </source>
</evidence>
<protein>
    <submittedName>
        <fullName evidence="2">Uncharacterized protein</fullName>
    </submittedName>
</protein>
<proteinExistence type="predicted"/>
<reference evidence="2 3" key="1">
    <citation type="journal article" date="2018" name="Front. Plant Sci.">
        <title>Red Clover (Trifolium pratense) and Zigzag Clover (T. medium) - A Picture of Genomic Similarities and Differences.</title>
        <authorList>
            <person name="Dluhosova J."/>
            <person name="Istvanek J."/>
            <person name="Nedelnik J."/>
            <person name="Repkova J."/>
        </authorList>
    </citation>
    <scope>NUCLEOTIDE SEQUENCE [LARGE SCALE GENOMIC DNA]</scope>
    <source>
        <strain evidence="3">cv. 10/8</strain>
        <tissue evidence="2">Leaf</tissue>
    </source>
</reference>
<feature type="region of interest" description="Disordered" evidence="1">
    <location>
        <begin position="1"/>
        <end position="45"/>
    </location>
</feature>
<evidence type="ECO:0000256" key="1">
    <source>
        <dbReference type="SAM" id="MobiDB-lite"/>
    </source>
</evidence>
<comment type="caution">
    <text evidence="2">The sequence shown here is derived from an EMBL/GenBank/DDBJ whole genome shotgun (WGS) entry which is preliminary data.</text>
</comment>
<accession>A0A392R2K4</accession>
<dbReference type="EMBL" id="LXQA010174888">
    <property type="protein sequence ID" value="MCI29775.1"/>
    <property type="molecule type" value="Genomic_DNA"/>
</dbReference>
<feature type="compositionally biased region" description="Basic and acidic residues" evidence="1">
    <location>
        <begin position="35"/>
        <end position="45"/>
    </location>
</feature>
<feature type="compositionally biased region" description="Basic and acidic residues" evidence="1">
    <location>
        <begin position="14"/>
        <end position="27"/>
    </location>
</feature>
<evidence type="ECO:0000313" key="3">
    <source>
        <dbReference type="Proteomes" id="UP000265520"/>
    </source>
</evidence>
<feature type="non-terminal residue" evidence="2">
    <location>
        <position position="1"/>
    </location>
</feature>
<organism evidence="2 3">
    <name type="scientific">Trifolium medium</name>
    <dbReference type="NCBI Taxonomy" id="97028"/>
    <lineage>
        <taxon>Eukaryota</taxon>
        <taxon>Viridiplantae</taxon>
        <taxon>Streptophyta</taxon>
        <taxon>Embryophyta</taxon>
        <taxon>Tracheophyta</taxon>
        <taxon>Spermatophyta</taxon>
        <taxon>Magnoliopsida</taxon>
        <taxon>eudicotyledons</taxon>
        <taxon>Gunneridae</taxon>
        <taxon>Pentapetalae</taxon>
        <taxon>rosids</taxon>
        <taxon>fabids</taxon>
        <taxon>Fabales</taxon>
        <taxon>Fabaceae</taxon>
        <taxon>Papilionoideae</taxon>
        <taxon>50 kb inversion clade</taxon>
        <taxon>NPAAA clade</taxon>
        <taxon>Hologalegina</taxon>
        <taxon>IRL clade</taxon>
        <taxon>Trifolieae</taxon>
        <taxon>Trifolium</taxon>
    </lineage>
</organism>
<dbReference type="Proteomes" id="UP000265520">
    <property type="component" value="Unassembled WGS sequence"/>
</dbReference>
<sequence length="45" mass="5126">DVASLIRPYPGSSHRKECTESSERESSEWFAVGGDTHHHDDDVWI</sequence>
<name>A0A392R2K4_9FABA</name>